<evidence type="ECO:0000313" key="2">
    <source>
        <dbReference type="Proteomes" id="UP000299102"/>
    </source>
</evidence>
<sequence>MFAFLFDVYVTSLASSRPRGERDCDRGHSHHFVPYRMCKYMQAYSGALVGHIRNDSRQLSCQIYDDSPLRHFRLNGLYLKPPALASAGGALRRPTSSTRRLHDGPMAYYALRCTKWVQFDSN</sequence>
<proteinExistence type="predicted"/>
<name>A0A4C2A2Z1_EUMVA</name>
<keyword evidence="2" id="KW-1185">Reference proteome</keyword>
<comment type="caution">
    <text evidence="1">The sequence shown here is derived from an EMBL/GenBank/DDBJ whole genome shotgun (WGS) entry which is preliminary data.</text>
</comment>
<organism evidence="1 2">
    <name type="scientific">Eumeta variegata</name>
    <name type="common">Bagworm moth</name>
    <name type="synonym">Eumeta japonica</name>
    <dbReference type="NCBI Taxonomy" id="151549"/>
    <lineage>
        <taxon>Eukaryota</taxon>
        <taxon>Metazoa</taxon>
        <taxon>Ecdysozoa</taxon>
        <taxon>Arthropoda</taxon>
        <taxon>Hexapoda</taxon>
        <taxon>Insecta</taxon>
        <taxon>Pterygota</taxon>
        <taxon>Neoptera</taxon>
        <taxon>Endopterygota</taxon>
        <taxon>Lepidoptera</taxon>
        <taxon>Glossata</taxon>
        <taxon>Ditrysia</taxon>
        <taxon>Tineoidea</taxon>
        <taxon>Psychidae</taxon>
        <taxon>Oiketicinae</taxon>
        <taxon>Eumeta</taxon>
    </lineage>
</organism>
<accession>A0A4C2A2Z1</accession>
<evidence type="ECO:0000313" key="1">
    <source>
        <dbReference type="EMBL" id="GBP94122.1"/>
    </source>
</evidence>
<dbReference type="AlphaFoldDB" id="A0A4C2A2Z1"/>
<dbReference type="Proteomes" id="UP000299102">
    <property type="component" value="Unassembled WGS sequence"/>
</dbReference>
<gene>
    <name evidence="1" type="ORF">EVAR_69322_1</name>
</gene>
<dbReference type="EMBL" id="BGZK01002466">
    <property type="protein sequence ID" value="GBP94122.1"/>
    <property type="molecule type" value="Genomic_DNA"/>
</dbReference>
<reference evidence="1 2" key="1">
    <citation type="journal article" date="2019" name="Commun. Biol.">
        <title>The bagworm genome reveals a unique fibroin gene that provides high tensile strength.</title>
        <authorList>
            <person name="Kono N."/>
            <person name="Nakamura H."/>
            <person name="Ohtoshi R."/>
            <person name="Tomita M."/>
            <person name="Numata K."/>
            <person name="Arakawa K."/>
        </authorList>
    </citation>
    <scope>NUCLEOTIDE SEQUENCE [LARGE SCALE GENOMIC DNA]</scope>
</reference>
<protein>
    <submittedName>
        <fullName evidence="1">Uncharacterized protein</fullName>
    </submittedName>
</protein>